<evidence type="ECO:0000256" key="1">
    <source>
        <dbReference type="SAM" id="MobiDB-lite"/>
    </source>
</evidence>
<dbReference type="EMBL" id="CM027689">
    <property type="protein sequence ID" value="KAG0512904.1"/>
    <property type="molecule type" value="Genomic_DNA"/>
</dbReference>
<evidence type="ECO:0000313" key="2">
    <source>
        <dbReference type="EMBL" id="KAG0512904.1"/>
    </source>
</evidence>
<sequence length="113" mass="12230">MRSTTAPALSYQKGKNTDGQRRVFVDADRLADPPLNWRSCPTSSQPHQNRSFATSSSGIPTSTCPVRSLSRSSRSPPQPICCIIGGERIAAANSLLAFPIKLCVLVDRSTVDR</sequence>
<accession>A0A921TZT4</accession>
<feature type="compositionally biased region" description="Polar residues" evidence="1">
    <location>
        <begin position="39"/>
        <end position="63"/>
    </location>
</feature>
<organism evidence="2 3">
    <name type="scientific">Sorghum bicolor</name>
    <name type="common">Sorghum</name>
    <name type="synonym">Sorghum vulgare</name>
    <dbReference type="NCBI Taxonomy" id="4558"/>
    <lineage>
        <taxon>Eukaryota</taxon>
        <taxon>Viridiplantae</taxon>
        <taxon>Streptophyta</taxon>
        <taxon>Embryophyta</taxon>
        <taxon>Tracheophyta</taxon>
        <taxon>Spermatophyta</taxon>
        <taxon>Magnoliopsida</taxon>
        <taxon>Liliopsida</taxon>
        <taxon>Poales</taxon>
        <taxon>Poaceae</taxon>
        <taxon>PACMAD clade</taxon>
        <taxon>Panicoideae</taxon>
        <taxon>Andropogonodae</taxon>
        <taxon>Andropogoneae</taxon>
        <taxon>Sorghinae</taxon>
        <taxon>Sorghum</taxon>
    </lineage>
</organism>
<reference evidence="2" key="1">
    <citation type="journal article" date="2019" name="BMC Genomics">
        <title>A new reference genome for Sorghum bicolor reveals high levels of sequence similarity between sweet and grain genotypes: implications for the genetics of sugar metabolism.</title>
        <authorList>
            <person name="Cooper E.A."/>
            <person name="Brenton Z.W."/>
            <person name="Flinn B.S."/>
            <person name="Jenkins J."/>
            <person name="Shu S."/>
            <person name="Flowers D."/>
            <person name="Luo F."/>
            <person name="Wang Y."/>
            <person name="Xia P."/>
            <person name="Barry K."/>
            <person name="Daum C."/>
            <person name="Lipzen A."/>
            <person name="Yoshinaga Y."/>
            <person name="Schmutz J."/>
            <person name="Saski C."/>
            <person name="Vermerris W."/>
            <person name="Kresovich S."/>
        </authorList>
    </citation>
    <scope>NUCLEOTIDE SEQUENCE</scope>
</reference>
<feature type="region of interest" description="Disordered" evidence="1">
    <location>
        <begin position="39"/>
        <end position="77"/>
    </location>
</feature>
<evidence type="ECO:0000313" key="3">
    <source>
        <dbReference type="Proteomes" id="UP000807115"/>
    </source>
</evidence>
<name>A0A921TZT4_SORBI</name>
<dbReference type="AlphaFoldDB" id="A0A921TZT4"/>
<feature type="compositionally biased region" description="Low complexity" evidence="1">
    <location>
        <begin position="64"/>
        <end position="77"/>
    </location>
</feature>
<proteinExistence type="predicted"/>
<dbReference type="Proteomes" id="UP000807115">
    <property type="component" value="Chromosome 10"/>
</dbReference>
<gene>
    <name evidence="2" type="ORF">BDA96_10G054900</name>
</gene>
<reference evidence="2" key="2">
    <citation type="submission" date="2020-10" db="EMBL/GenBank/DDBJ databases">
        <authorList>
            <person name="Cooper E.A."/>
            <person name="Brenton Z.W."/>
            <person name="Flinn B.S."/>
            <person name="Jenkins J."/>
            <person name="Shu S."/>
            <person name="Flowers D."/>
            <person name="Luo F."/>
            <person name="Wang Y."/>
            <person name="Xia P."/>
            <person name="Barry K."/>
            <person name="Daum C."/>
            <person name="Lipzen A."/>
            <person name="Yoshinaga Y."/>
            <person name="Schmutz J."/>
            <person name="Saski C."/>
            <person name="Vermerris W."/>
            <person name="Kresovich S."/>
        </authorList>
    </citation>
    <scope>NUCLEOTIDE SEQUENCE</scope>
</reference>
<comment type="caution">
    <text evidence="2">The sequence shown here is derived from an EMBL/GenBank/DDBJ whole genome shotgun (WGS) entry which is preliminary data.</text>
</comment>
<protein>
    <submittedName>
        <fullName evidence="2">Uncharacterized protein</fullName>
    </submittedName>
</protein>